<gene>
    <name evidence="1" type="ORF">SPARVUS_LOCUS5873676</name>
</gene>
<evidence type="ECO:0008006" key="3">
    <source>
        <dbReference type="Google" id="ProtNLM"/>
    </source>
</evidence>
<feature type="non-terminal residue" evidence="1">
    <location>
        <position position="94"/>
    </location>
</feature>
<organism evidence="1 2">
    <name type="scientific">Staurois parvus</name>
    <dbReference type="NCBI Taxonomy" id="386267"/>
    <lineage>
        <taxon>Eukaryota</taxon>
        <taxon>Metazoa</taxon>
        <taxon>Chordata</taxon>
        <taxon>Craniata</taxon>
        <taxon>Vertebrata</taxon>
        <taxon>Euteleostomi</taxon>
        <taxon>Amphibia</taxon>
        <taxon>Batrachia</taxon>
        <taxon>Anura</taxon>
        <taxon>Neobatrachia</taxon>
        <taxon>Ranoidea</taxon>
        <taxon>Ranidae</taxon>
        <taxon>Staurois</taxon>
    </lineage>
</organism>
<dbReference type="Proteomes" id="UP001162483">
    <property type="component" value="Unassembled WGS sequence"/>
</dbReference>
<proteinExistence type="predicted"/>
<reference evidence="1" key="1">
    <citation type="submission" date="2023-05" db="EMBL/GenBank/DDBJ databases">
        <authorList>
            <person name="Stuckert A."/>
        </authorList>
    </citation>
    <scope>NUCLEOTIDE SEQUENCE</scope>
</reference>
<dbReference type="SUPFAM" id="SSF52047">
    <property type="entry name" value="RNI-like"/>
    <property type="match status" value="1"/>
</dbReference>
<sequence length="94" mass="10590">MFKQIRPLRLQHTDFSHCTISIDALRSVISRCYRLLNLSLEGLELTDDIISAIAQNSDLVRLNLGGCFGFSSESLAHMLTSCSRLDELNLSWCD</sequence>
<protein>
    <recommendedName>
        <fullName evidence="3">F-box/LRR-repeat protein 2</fullName>
    </recommendedName>
</protein>
<dbReference type="EMBL" id="CATNWA010012889">
    <property type="protein sequence ID" value="CAI9564266.1"/>
    <property type="molecule type" value="Genomic_DNA"/>
</dbReference>
<evidence type="ECO:0000313" key="1">
    <source>
        <dbReference type="EMBL" id="CAI9564266.1"/>
    </source>
</evidence>
<evidence type="ECO:0000313" key="2">
    <source>
        <dbReference type="Proteomes" id="UP001162483"/>
    </source>
</evidence>
<dbReference type="Gene3D" id="3.80.10.10">
    <property type="entry name" value="Ribonuclease Inhibitor"/>
    <property type="match status" value="1"/>
</dbReference>
<keyword evidence="2" id="KW-1185">Reference proteome</keyword>
<name>A0ABN9CVR5_9NEOB</name>
<dbReference type="InterPro" id="IPR032675">
    <property type="entry name" value="LRR_dom_sf"/>
</dbReference>
<comment type="caution">
    <text evidence="1">The sequence shown here is derived from an EMBL/GenBank/DDBJ whole genome shotgun (WGS) entry which is preliminary data.</text>
</comment>
<accession>A0ABN9CVR5</accession>